<dbReference type="AlphaFoldDB" id="A0A4Q0XM01"/>
<evidence type="ECO:0000256" key="2">
    <source>
        <dbReference type="ARBA" id="ARBA00022448"/>
    </source>
</evidence>
<dbReference type="InterPro" id="IPR002751">
    <property type="entry name" value="CbiM/NikMN"/>
</dbReference>
<evidence type="ECO:0000256" key="5">
    <source>
        <dbReference type="ARBA" id="ARBA00022989"/>
    </source>
</evidence>
<evidence type="ECO:0000256" key="4">
    <source>
        <dbReference type="ARBA" id="ARBA00022692"/>
    </source>
</evidence>
<keyword evidence="4 7" id="KW-0812">Transmembrane</keyword>
<gene>
    <name evidence="8" type="ORF">CRV04_11945</name>
</gene>
<accession>A0A4Q0XM01</accession>
<feature type="transmembrane region" description="Helical" evidence="7">
    <location>
        <begin position="40"/>
        <end position="61"/>
    </location>
</feature>
<keyword evidence="6 7" id="KW-0472">Membrane</keyword>
<comment type="caution">
    <text evidence="8">The sequence shown here is derived from an EMBL/GenBank/DDBJ whole genome shotgun (WGS) entry which is preliminary data.</text>
</comment>
<dbReference type="Pfam" id="PF01891">
    <property type="entry name" value="CbiM"/>
    <property type="match status" value="1"/>
</dbReference>
<keyword evidence="9" id="KW-1185">Reference proteome</keyword>
<dbReference type="GO" id="GO:0000041">
    <property type="term" value="P:transition metal ion transport"/>
    <property type="evidence" value="ECO:0007669"/>
    <property type="project" value="InterPro"/>
</dbReference>
<evidence type="ECO:0000256" key="6">
    <source>
        <dbReference type="ARBA" id="ARBA00023136"/>
    </source>
</evidence>
<protein>
    <submittedName>
        <fullName evidence="8">Cobalt transporter</fullName>
    </submittedName>
</protein>
<keyword evidence="2" id="KW-0813">Transport</keyword>
<evidence type="ECO:0000256" key="3">
    <source>
        <dbReference type="ARBA" id="ARBA00022475"/>
    </source>
</evidence>
<dbReference type="EMBL" id="PDKN01000011">
    <property type="protein sequence ID" value="RXJ54087.1"/>
    <property type="molecule type" value="Genomic_DNA"/>
</dbReference>
<proteinExistence type="predicted"/>
<sequence>MHIETGVVNGAKMVLSYGTAAVSFGIAGKLAWETMQKSGFLPLAVKTLISTLLVFVFFEVFPHHPVGVSEVHLILGSTIYLIFGAAPAAMGLALGLLVQGLFFAPFDLPQYGINVTTLLMPLFAMSYVARKIIPENIAYTDIRYKDALKLSVTYQGGIVAWVIFWALYGQGFGAENIANVLSFGTAYMSVVILEPFIDLAVLSGAKSLKSIQNSRFVNQRLYNKLS</sequence>
<feature type="transmembrane region" description="Helical" evidence="7">
    <location>
        <begin position="180"/>
        <end position="202"/>
    </location>
</feature>
<organism evidence="8 9">
    <name type="scientific">Candidatus Marinarcus aquaticus</name>
    <dbReference type="NCBI Taxonomy" id="2044504"/>
    <lineage>
        <taxon>Bacteria</taxon>
        <taxon>Pseudomonadati</taxon>
        <taxon>Campylobacterota</taxon>
        <taxon>Epsilonproteobacteria</taxon>
        <taxon>Campylobacterales</taxon>
        <taxon>Arcobacteraceae</taxon>
        <taxon>Candidatus Marinarcus</taxon>
    </lineage>
</organism>
<reference evidence="8 9" key="1">
    <citation type="submission" date="2017-10" db="EMBL/GenBank/DDBJ databases">
        <title>Genomics of the genus Arcobacter.</title>
        <authorList>
            <person name="Perez-Cataluna A."/>
            <person name="Figueras M.J."/>
        </authorList>
    </citation>
    <scope>NUCLEOTIDE SEQUENCE [LARGE SCALE GENOMIC DNA]</scope>
    <source>
        <strain evidence="8 9">CECT 8987</strain>
    </source>
</reference>
<comment type="subcellular location">
    <subcellularLocation>
        <location evidence="1">Cell membrane</location>
        <topology evidence="1">Multi-pass membrane protein</topology>
    </subcellularLocation>
</comment>
<evidence type="ECO:0000256" key="1">
    <source>
        <dbReference type="ARBA" id="ARBA00004651"/>
    </source>
</evidence>
<evidence type="ECO:0000313" key="8">
    <source>
        <dbReference type="EMBL" id="RXJ54087.1"/>
    </source>
</evidence>
<dbReference type="Proteomes" id="UP000290657">
    <property type="component" value="Unassembled WGS sequence"/>
</dbReference>
<evidence type="ECO:0000256" key="7">
    <source>
        <dbReference type="SAM" id="Phobius"/>
    </source>
</evidence>
<evidence type="ECO:0000313" key="9">
    <source>
        <dbReference type="Proteomes" id="UP000290657"/>
    </source>
</evidence>
<dbReference type="RefSeq" id="WP_128997091.1">
    <property type="nucleotide sequence ID" value="NZ_PDKN01000011.1"/>
</dbReference>
<feature type="transmembrane region" description="Helical" evidence="7">
    <location>
        <begin position="111"/>
        <end position="129"/>
    </location>
</feature>
<keyword evidence="3" id="KW-1003">Cell membrane</keyword>
<feature type="transmembrane region" description="Helical" evidence="7">
    <location>
        <begin position="73"/>
        <end position="99"/>
    </location>
</feature>
<name>A0A4Q0XM01_9BACT</name>
<feature type="transmembrane region" description="Helical" evidence="7">
    <location>
        <begin position="150"/>
        <end position="168"/>
    </location>
</feature>
<dbReference type="GO" id="GO:0005886">
    <property type="term" value="C:plasma membrane"/>
    <property type="evidence" value="ECO:0007669"/>
    <property type="project" value="UniProtKB-SubCell"/>
</dbReference>
<dbReference type="OrthoDB" id="4710659at2"/>
<keyword evidence="5 7" id="KW-1133">Transmembrane helix</keyword>
<dbReference type="Gene3D" id="1.10.1760.20">
    <property type="match status" value="1"/>
</dbReference>